<evidence type="ECO:0000313" key="3">
    <source>
        <dbReference type="EMBL" id="KEH26751.1"/>
    </source>
</evidence>
<reference evidence="3 5" key="1">
    <citation type="journal article" date="2011" name="Nature">
        <title>The Medicago genome provides insight into the evolution of rhizobial symbioses.</title>
        <authorList>
            <person name="Young N.D."/>
            <person name="Debelle F."/>
            <person name="Oldroyd G.E."/>
            <person name="Geurts R."/>
            <person name="Cannon S.B."/>
            <person name="Udvardi M.K."/>
            <person name="Benedito V.A."/>
            <person name="Mayer K.F."/>
            <person name="Gouzy J."/>
            <person name="Schoof H."/>
            <person name="Van de Peer Y."/>
            <person name="Proost S."/>
            <person name="Cook D.R."/>
            <person name="Meyers B.C."/>
            <person name="Spannagl M."/>
            <person name="Cheung F."/>
            <person name="De Mita S."/>
            <person name="Krishnakumar V."/>
            <person name="Gundlach H."/>
            <person name="Zhou S."/>
            <person name="Mudge J."/>
            <person name="Bharti A.K."/>
            <person name="Murray J.D."/>
            <person name="Naoumkina M.A."/>
            <person name="Rosen B."/>
            <person name="Silverstein K.A."/>
            <person name="Tang H."/>
            <person name="Rombauts S."/>
            <person name="Zhao P.X."/>
            <person name="Zhou P."/>
            <person name="Barbe V."/>
            <person name="Bardou P."/>
            <person name="Bechner M."/>
            <person name="Bellec A."/>
            <person name="Berger A."/>
            <person name="Berges H."/>
            <person name="Bidwell S."/>
            <person name="Bisseling T."/>
            <person name="Choisne N."/>
            <person name="Couloux A."/>
            <person name="Denny R."/>
            <person name="Deshpande S."/>
            <person name="Dai X."/>
            <person name="Doyle J.J."/>
            <person name="Dudez A.M."/>
            <person name="Farmer A.D."/>
            <person name="Fouteau S."/>
            <person name="Franken C."/>
            <person name="Gibelin C."/>
            <person name="Gish J."/>
            <person name="Goldstein S."/>
            <person name="Gonzalez A.J."/>
            <person name="Green P.J."/>
            <person name="Hallab A."/>
            <person name="Hartog M."/>
            <person name="Hua A."/>
            <person name="Humphray S.J."/>
            <person name="Jeong D.H."/>
            <person name="Jing Y."/>
            <person name="Jocker A."/>
            <person name="Kenton S.M."/>
            <person name="Kim D.J."/>
            <person name="Klee K."/>
            <person name="Lai H."/>
            <person name="Lang C."/>
            <person name="Lin S."/>
            <person name="Macmil S.L."/>
            <person name="Magdelenat G."/>
            <person name="Matthews L."/>
            <person name="McCorrison J."/>
            <person name="Monaghan E.L."/>
            <person name="Mun J.H."/>
            <person name="Najar F.Z."/>
            <person name="Nicholson C."/>
            <person name="Noirot C."/>
            <person name="O'Bleness M."/>
            <person name="Paule C.R."/>
            <person name="Poulain J."/>
            <person name="Prion F."/>
            <person name="Qin B."/>
            <person name="Qu C."/>
            <person name="Retzel E.F."/>
            <person name="Riddle C."/>
            <person name="Sallet E."/>
            <person name="Samain S."/>
            <person name="Samson N."/>
            <person name="Sanders I."/>
            <person name="Saurat O."/>
            <person name="Scarpelli C."/>
            <person name="Schiex T."/>
            <person name="Segurens B."/>
            <person name="Severin A.J."/>
            <person name="Sherrier D.J."/>
            <person name="Shi R."/>
            <person name="Sims S."/>
            <person name="Singer S.R."/>
            <person name="Sinharoy S."/>
            <person name="Sterck L."/>
            <person name="Viollet A."/>
            <person name="Wang B.B."/>
            <person name="Wang K."/>
            <person name="Wang M."/>
            <person name="Wang X."/>
            <person name="Warfsmann J."/>
            <person name="Weissenbach J."/>
            <person name="White D.D."/>
            <person name="White J.D."/>
            <person name="Wiley G.B."/>
            <person name="Wincker P."/>
            <person name="Xing Y."/>
            <person name="Yang L."/>
            <person name="Yao Z."/>
            <person name="Ying F."/>
            <person name="Zhai J."/>
            <person name="Zhou L."/>
            <person name="Zuber A."/>
            <person name="Denarie J."/>
            <person name="Dixon R.A."/>
            <person name="May G.D."/>
            <person name="Schwartz D.C."/>
            <person name="Rogers J."/>
            <person name="Quetier F."/>
            <person name="Town C.D."/>
            <person name="Roe B.A."/>
        </authorList>
    </citation>
    <scope>NUCLEOTIDE SEQUENCE [LARGE SCALE GENOMIC DNA]</scope>
    <source>
        <strain evidence="3">A17</strain>
        <strain evidence="4 5">cv. Jemalong A17</strain>
    </source>
</reference>
<dbReference type="AlphaFoldDB" id="A0A072UBB8"/>
<organism evidence="3 5">
    <name type="scientific">Medicago truncatula</name>
    <name type="common">Barrel medic</name>
    <name type="synonym">Medicago tribuloides</name>
    <dbReference type="NCBI Taxonomy" id="3880"/>
    <lineage>
        <taxon>Eukaryota</taxon>
        <taxon>Viridiplantae</taxon>
        <taxon>Streptophyta</taxon>
        <taxon>Embryophyta</taxon>
        <taxon>Tracheophyta</taxon>
        <taxon>Spermatophyta</taxon>
        <taxon>Magnoliopsida</taxon>
        <taxon>eudicotyledons</taxon>
        <taxon>Gunneridae</taxon>
        <taxon>Pentapetalae</taxon>
        <taxon>rosids</taxon>
        <taxon>fabids</taxon>
        <taxon>Fabales</taxon>
        <taxon>Fabaceae</taxon>
        <taxon>Papilionoideae</taxon>
        <taxon>50 kb inversion clade</taxon>
        <taxon>NPAAA clade</taxon>
        <taxon>Hologalegina</taxon>
        <taxon>IRL clade</taxon>
        <taxon>Trifolieae</taxon>
        <taxon>Medicago</taxon>
    </lineage>
</organism>
<keyword evidence="1" id="KW-0234">DNA repair</keyword>
<dbReference type="HOGENOM" id="CLU_001324_14_1_1"/>
<reference evidence="4" key="3">
    <citation type="submission" date="2015-04" db="UniProtKB">
        <authorList>
            <consortium name="EnsemblPlants"/>
        </authorList>
    </citation>
    <scope>IDENTIFICATION</scope>
    <source>
        <strain evidence="4">cv. Jemalong A17</strain>
    </source>
</reference>
<keyword evidence="1" id="KW-0227">DNA damage</keyword>
<dbReference type="PANTHER" id="PTHR10492">
    <property type="match status" value="1"/>
</dbReference>
<accession>A0A072UBB8</accession>
<keyword evidence="1" id="KW-0547">Nucleotide-binding</keyword>
<keyword evidence="1" id="KW-0233">DNA recombination</keyword>
<proteinExistence type="inferred from homology"/>
<dbReference type="GO" id="GO:0043139">
    <property type="term" value="F:5'-3' DNA helicase activity"/>
    <property type="evidence" value="ECO:0007669"/>
    <property type="project" value="UniProtKB-EC"/>
</dbReference>
<evidence type="ECO:0000259" key="2">
    <source>
        <dbReference type="Pfam" id="PF05970"/>
    </source>
</evidence>
<dbReference type="GO" id="GO:0016787">
    <property type="term" value="F:hydrolase activity"/>
    <property type="evidence" value="ECO:0007669"/>
    <property type="project" value="UniProtKB-KW"/>
</dbReference>
<name>A0A072UBB8_MEDTR</name>
<dbReference type="EMBL" id="CM001222">
    <property type="protein sequence ID" value="KEH26751.1"/>
    <property type="molecule type" value="Genomic_DNA"/>
</dbReference>
<dbReference type="PANTHER" id="PTHR10492:SF101">
    <property type="entry name" value="ATP-DEPENDENT DNA HELICASE"/>
    <property type="match status" value="1"/>
</dbReference>
<reference evidence="3 5" key="2">
    <citation type="journal article" date="2014" name="BMC Genomics">
        <title>An improved genome release (version Mt4.0) for the model legume Medicago truncatula.</title>
        <authorList>
            <person name="Tang H."/>
            <person name="Krishnakumar V."/>
            <person name="Bidwell S."/>
            <person name="Rosen B."/>
            <person name="Chan A."/>
            <person name="Zhou S."/>
            <person name="Gentzbittel L."/>
            <person name="Childs K.L."/>
            <person name="Yandell M."/>
            <person name="Gundlach H."/>
            <person name="Mayer K.F."/>
            <person name="Schwartz D.C."/>
            <person name="Town C.D."/>
        </authorList>
    </citation>
    <scope>GENOME REANNOTATION</scope>
    <source>
        <strain evidence="3">A17</strain>
        <strain evidence="4 5">cv. Jemalong A17</strain>
    </source>
</reference>
<dbReference type="EnsemblPlants" id="KEH26751">
    <property type="protein sequence ID" value="KEH26751"/>
    <property type="gene ID" value="MTR_6g071545"/>
</dbReference>
<comment type="catalytic activity">
    <reaction evidence="1">
        <text>ATP + H2O = ADP + phosphate + H(+)</text>
        <dbReference type="Rhea" id="RHEA:13065"/>
        <dbReference type="ChEBI" id="CHEBI:15377"/>
        <dbReference type="ChEBI" id="CHEBI:15378"/>
        <dbReference type="ChEBI" id="CHEBI:30616"/>
        <dbReference type="ChEBI" id="CHEBI:43474"/>
        <dbReference type="ChEBI" id="CHEBI:456216"/>
        <dbReference type="EC" id="5.6.2.3"/>
    </reaction>
</comment>
<dbReference type="GO" id="GO:0005524">
    <property type="term" value="F:ATP binding"/>
    <property type="evidence" value="ECO:0007669"/>
    <property type="project" value="UniProtKB-KW"/>
</dbReference>
<evidence type="ECO:0000256" key="1">
    <source>
        <dbReference type="RuleBase" id="RU363044"/>
    </source>
</evidence>
<dbReference type="GO" id="GO:0006281">
    <property type="term" value="P:DNA repair"/>
    <property type="evidence" value="ECO:0007669"/>
    <property type="project" value="UniProtKB-KW"/>
</dbReference>
<evidence type="ECO:0000313" key="4">
    <source>
        <dbReference type="EnsemblPlants" id="KEH26751"/>
    </source>
</evidence>
<keyword evidence="1" id="KW-0378">Hydrolase</keyword>
<dbReference type="GO" id="GO:0000723">
    <property type="term" value="P:telomere maintenance"/>
    <property type="evidence" value="ECO:0007669"/>
    <property type="project" value="InterPro"/>
</dbReference>
<dbReference type="EC" id="5.6.2.3" evidence="1"/>
<dbReference type="InterPro" id="IPR010285">
    <property type="entry name" value="DNA_helicase_pif1-like_DEAD"/>
</dbReference>
<dbReference type="SUPFAM" id="SSF52540">
    <property type="entry name" value="P-loop containing nucleoside triphosphate hydrolases"/>
    <property type="match status" value="2"/>
</dbReference>
<feature type="domain" description="DNA helicase Pif1-like DEAD-box helicase" evidence="2">
    <location>
        <begin position="59"/>
        <end position="173"/>
    </location>
</feature>
<feature type="domain" description="DNA helicase Pif1-like DEAD-box helicase" evidence="2">
    <location>
        <begin position="1"/>
        <end position="58"/>
    </location>
</feature>
<sequence length="319" mass="36443">MTHEQKHVYDTIMSRVDANLPDVFFFYGYGGAEKTFIWRALSSAIRSRGEIVLTNASSAPMMHRHCFEVLDRKLRDILRHQNNDRLDIPFGGKVVVLRGDFLQVLPVIPKGTRQDIVCASINSSFLWNYCEVLTLTTIMRLLHECLSNDFQERKDCGEWVLGIDDGSIGEDNDEDIKVKIPDDLHIHSSGDHIASIVDCIYPSLIMNMHDTSFFQDKGLCNGTRLIITRMGRYVLEGKVITGGNIGEKVYIPRLSLTPSDTRLPFKFLRRQFPISVCFAITATRFKDSHSNKLVYTFYNPYSLMVNIMLQYQGLYQGVV</sequence>
<keyword evidence="1 3" id="KW-0347">Helicase</keyword>
<comment type="cofactor">
    <cofactor evidence="1">
        <name>Mg(2+)</name>
        <dbReference type="ChEBI" id="CHEBI:18420"/>
    </cofactor>
</comment>
<comment type="similarity">
    <text evidence="1">Belongs to the helicase family.</text>
</comment>
<gene>
    <name evidence="3" type="ordered locus">MTR_6g071545</name>
</gene>
<protein>
    <recommendedName>
        <fullName evidence="1">ATP-dependent DNA helicase</fullName>
        <ecNumber evidence="1">5.6.2.3</ecNumber>
    </recommendedName>
</protein>
<dbReference type="STRING" id="3880.A0A072UBB8"/>
<dbReference type="Proteomes" id="UP000002051">
    <property type="component" value="Chromosome 6"/>
</dbReference>
<dbReference type="GO" id="GO:0006310">
    <property type="term" value="P:DNA recombination"/>
    <property type="evidence" value="ECO:0007669"/>
    <property type="project" value="UniProtKB-KW"/>
</dbReference>
<dbReference type="InterPro" id="IPR027417">
    <property type="entry name" value="P-loop_NTPase"/>
</dbReference>
<keyword evidence="5" id="KW-1185">Reference proteome</keyword>
<dbReference type="Pfam" id="PF05970">
    <property type="entry name" value="PIF1"/>
    <property type="match status" value="2"/>
</dbReference>
<keyword evidence="1" id="KW-0067">ATP-binding</keyword>
<evidence type="ECO:0000313" key="5">
    <source>
        <dbReference type="Proteomes" id="UP000002051"/>
    </source>
</evidence>